<feature type="binding site" evidence="9">
    <location>
        <position position="45"/>
    </location>
    <ligand>
        <name>Ca(2+)</name>
        <dbReference type="ChEBI" id="CHEBI:29108"/>
        <label>1</label>
    </ligand>
</feature>
<evidence type="ECO:0000256" key="8">
    <source>
        <dbReference type="ARBA" id="ARBA00023004"/>
    </source>
</evidence>
<feature type="binding site" evidence="9">
    <location>
        <position position="54"/>
    </location>
    <ligand>
        <name>Ca(2+)</name>
        <dbReference type="ChEBI" id="CHEBI:29108"/>
        <label>1</label>
    </ligand>
</feature>
<dbReference type="EC" id="1.11.1.7" evidence="3"/>
<comment type="caution">
    <text evidence="13">The sequence shown here is derived from an EMBL/GenBank/DDBJ whole genome shotgun (WGS) entry which is preliminary data.</text>
</comment>
<evidence type="ECO:0000259" key="12">
    <source>
        <dbReference type="PROSITE" id="PS50873"/>
    </source>
</evidence>
<protein>
    <recommendedName>
        <fullName evidence="3">peroxidase</fullName>
        <ecNumber evidence="3">1.11.1.7</ecNumber>
    </recommendedName>
</protein>
<reference evidence="13 14" key="1">
    <citation type="journal article" date="2023" name="BMC Biotechnol.">
        <title>Vitis rotundifolia cv Carlos genome sequencing.</title>
        <authorList>
            <person name="Huff M."/>
            <person name="Hulse-Kemp A."/>
            <person name="Scheffler B."/>
            <person name="Youngblood R."/>
            <person name="Simpson S."/>
            <person name="Babiker E."/>
            <person name="Staton M."/>
        </authorList>
    </citation>
    <scope>NUCLEOTIDE SEQUENCE [LARGE SCALE GENOMIC DNA]</scope>
    <source>
        <tissue evidence="13">Leaf</tissue>
    </source>
</reference>
<dbReference type="EMBL" id="JARBHA010000012">
    <property type="protein sequence ID" value="KAJ9687116.1"/>
    <property type="molecule type" value="Genomic_DNA"/>
</dbReference>
<evidence type="ECO:0000313" key="14">
    <source>
        <dbReference type="Proteomes" id="UP001168098"/>
    </source>
</evidence>
<evidence type="ECO:0000256" key="7">
    <source>
        <dbReference type="ARBA" id="ARBA00023002"/>
    </source>
</evidence>
<keyword evidence="14" id="KW-1185">Reference proteome</keyword>
<sequence length="105" mass="11413">MAAALAQGQGTRVGFYSYTCPEVESIVKDCYCSFQFQPNHCFDASILITGSSIERTAGPNSLFRGYEVIDDAQTRLEATCPGVVSCADIHSLAARDYVLLVCIYT</sequence>
<evidence type="ECO:0000256" key="4">
    <source>
        <dbReference type="ARBA" id="ARBA00022559"/>
    </source>
</evidence>
<dbReference type="GO" id="GO:0046872">
    <property type="term" value="F:metal ion binding"/>
    <property type="evidence" value="ECO:0007669"/>
    <property type="project" value="UniProtKB-KW"/>
</dbReference>
<evidence type="ECO:0000256" key="9">
    <source>
        <dbReference type="PIRSR" id="PIRSR600823-3"/>
    </source>
</evidence>
<keyword evidence="7" id="KW-0560">Oxidoreductase</keyword>
<evidence type="ECO:0000256" key="11">
    <source>
        <dbReference type="RuleBase" id="RU004241"/>
    </source>
</evidence>
<dbReference type="SUPFAM" id="SSF48113">
    <property type="entry name" value="Heme-dependent peroxidases"/>
    <property type="match status" value="1"/>
</dbReference>
<comment type="catalytic activity">
    <reaction evidence="1">
        <text>2 a phenolic donor + H2O2 = 2 a phenolic radical donor + 2 H2O</text>
        <dbReference type="Rhea" id="RHEA:56136"/>
        <dbReference type="ChEBI" id="CHEBI:15377"/>
        <dbReference type="ChEBI" id="CHEBI:16240"/>
        <dbReference type="ChEBI" id="CHEBI:139520"/>
        <dbReference type="ChEBI" id="CHEBI:139521"/>
        <dbReference type="EC" id="1.11.1.7"/>
    </reaction>
</comment>
<keyword evidence="10" id="KW-1015">Disulfide bond</keyword>
<dbReference type="GO" id="GO:0006979">
    <property type="term" value="P:response to oxidative stress"/>
    <property type="evidence" value="ECO:0007669"/>
    <property type="project" value="InterPro"/>
</dbReference>
<name>A0AA39DJZ4_VITRO</name>
<accession>A0AA39DJZ4</accession>
<dbReference type="InterPro" id="IPR000823">
    <property type="entry name" value="Peroxidase_pln"/>
</dbReference>
<evidence type="ECO:0000256" key="3">
    <source>
        <dbReference type="ARBA" id="ARBA00012313"/>
    </source>
</evidence>
<evidence type="ECO:0000256" key="2">
    <source>
        <dbReference type="ARBA" id="ARBA00001970"/>
    </source>
</evidence>
<dbReference type="Pfam" id="PF00141">
    <property type="entry name" value="peroxidase"/>
    <property type="match status" value="1"/>
</dbReference>
<evidence type="ECO:0000313" key="13">
    <source>
        <dbReference type="EMBL" id="KAJ9687116.1"/>
    </source>
</evidence>
<keyword evidence="9" id="KW-0106">Calcium</keyword>
<dbReference type="PROSITE" id="PS50873">
    <property type="entry name" value="PEROXIDASE_4"/>
    <property type="match status" value="1"/>
</dbReference>
<dbReference type="Gene3D" id="1.10.520.10">
    <property type="match status" value="1"/>
</dbReference>
<feature type="binding site" evidence="9">
    <location>
        <position position="43"/>
    </location>
    <ligand>
        <name>Ca(2+)</name>
        <dbReference type="ChEBI" id="CHEBI:29108"/>
        <label>1</label>
    </ligand>
</feature>
<organism evidence="13 14">
    <name type="scientific">Vitis rotundifolia</name>
    <name type="common">Muscadine grape</name>
    <dbReference type="NCBI Taxonomy" id="103349"/>
    <lineage>
        <taxon>Eukaryota</taxon>
        <taxon>Viridiplantae</taxon>
        <taxon>Streptophyta</taxon>
        <taxon>Embryophyta</taxon>
        <taxon>Tracheophyta</taxon>
        <taxon>Spermatophyta</taxon>
        <taxon>Magnoliopsida</taxon>
        <taxon>eudicotyledons</taxon>
        <taxon>Gunneridae</taxon>
        <taxon>Pentapetalae</taxon>
        <taxon>rosids</taxon>
        <taxon>Vitales</taxon>
        <taxon>Vitaceae</taxon>
        <taxon>Viteae</taxon>
        <taxon>Vitis</taxon>
    </lineage>
</organism>
<feature type="domain" description="Plant heme peroxidase family profile" evidence="12">
    <location>
        <begin position="43"/>
        <end position="105"/>
    </location>
</feature>
<comment type="similarity">
    <text evidence="11">Belongs to the peroxidase family.</text>
</comment>
<evidence type="ECO:0000256" key="1">
    <source>
        <dbReference type="ARBA" id="ARBA00000189"/>
    </source>
</evidence>
<dbReference type="AlphaFoldDB" id="A0AA39DJZ4"/>
<evidence type="ECO:0000256" key="10">
    <source>
        <dbReference type="PIRSR" id="PIRSR600823-5"/>
    </source>
</evidence>
<comment type="cofactor">
    <cofactor evidence="9">
        <name>Ca(2+)</name>
        <dbReference type="ChEBI" id="CHEBI:29108"/>
    </cofactor>
    <text evidence="9">Binds 2 calcium ions per subunit.</text>
</comment>
<dbReference type="InterPro" id="IPR010255">
    <property type="entry name" value="Haem_peroxidase_sf"/>
</dbReference>
<keyword evidence="4" id="KW-0575">Peroxidase</keyword>
<feature type="disulfide bond" evidence="10">
    <location>
        <begin position="20"/>
        <end position="80"/>
    </location>
</feature>
<keyword evidence="8" id="KW-0408">Iron</keyword>
<proteinExistence type="inferred from homology"/>
<dbReference type="InterPro" id="IPR002016">
    <property type="entry name" value="Haem_peroxidase"/>
</dbReference>
<dbReference type="PANTHER" id="PTHR31235">
    <property type="entry name" value="PEROXIDASE 25-RELATED"/>
    <property type="match status" value="1"/>
</dbReference>
<gene>
    <name evidence="13" type="ORF">PVL29_015822</name>
</gene>
<evidence type="ECO:0000256" key="6">
    <source>
        <dbReference type="ARBA" id="ARBA00022723"/>
    </source>
</evidence>
<evidence type="ECO:0000256" key="5">
    <source>
        <dbReference type="ARBA" id="ARBA00022617"/>
    </source>
</evidence>
<keyword evidence="5" id="KW-0349">Heme</keyword>
<dbReference type="Proteomes" id="UP001168098">
    <property type="component" value="Unassembled WGS sequence"/>
</dbReference>
<dbReference type="GO" id="GO:0140825">
    <property type="term" value="F:lactoperoxidase activity"/>
    <property type="evidence" value="ECO:0007669"/>
    <property type="project" value="UniProtKB-EC"/>
</dbReference>
<dbReference type="GO" id="GO:0020037">
    <property type="term" value="F:heme binding"/>
    <property type="evidence" value="ECO:0007669"/>
    <property type="project" value="InterPro"/>
</dbReference>
<comment type="cofactor">
    <cofactor evidence="2">
        <name>heme b</name>
        <dbReference type="ChEBI" id="CHEBI:60344"/>
    </cofactor>
</comment>
<keyword evidence="6 9" id="KW-0479">Metal-binding</keyword>